<dbReference type="AlphaFoldDB" id="A0A9P0LF97"/>
<organism evidence="2 3">
    <name type="scientific">Acanthoscelides obtectus</name>
    <name type="common">Bean weevil</name>
    <name type="synonym">Bruchus obtectus</name>
    <dbReference type="NCBI Taxonomy" id="200917"/>
    <lineage>
        <taxon>Eukaryota</taxon>
        <taxon>Metazoa</taxon>
        <taxon>Ecdysozoa</taxon>
        <taxon>Arthropoda</taxon>
        <taxon>Hexapoda</taxon>
        <taxon>Insecta</taxon>
        <taxon>Pterygota</taxon>
        <taxon>Neoptera</taxon>
        <taxon>Endopterygota</taxon>
        <taxon>Coleoptera</taxon>
        <taxon>Polyphaga</taxon>
        <taxon>Cucujiformia</taxon>
        <taxon>Chrysomeloidea</taxon>
        <taxon>Chrysomelidae</taxon>
        <taxon>Bruchinae</taxon>
        <taxon>Bruchini</taxon>
        <taxon>Acanthoscelides</taxon>
    </lineage>
</organism>
<evidence type="ECO:0000313" key="3">
    <source>
        <dbReference type="Proteomes" id="UP001152888"/>
    </source>
</evidence>
<reference evidence="2" key="1">
    <citation type="submission" date="2022-03" db="EMBL/GenBank/DDBJ databases">
        <authorList>
            <person name="Sayadi A."/>
        </authorList>
    </citation>
    <scope>NUCLEOTIDE SEQUENCE</scope>
</reference>
<sequence>MSQRTRKIIALAKTGDNTAKENIPDMENMENLNSSASDGFDPISNWVVEVDPDVLKKLDSDKSKETPDRDFPFNSSCKNEKQMRKSPLSEAKCQHTFNAPDTSYMENEVSDPAKKTKINILSHWILKNGVPDLMGTAIPTDVYEFSDNMDADTTVNSRAHPPMEQDIQVIVVPSKEEVEHLSMSKDLPMIVDEIYVTNGVDKSNIECAPEQLIEDYVQLSGPNMSISDLKNADEVIKEATPHGDDKATVERTQKKHYKDKQTHCFYCEKDVSHFSRHIATCHQNEFDVQLRVVIFCLVHIVSDFTRTQVYIDTLKAVAVAQKHPPKKGRVPKVMVRQHF</sequence>
<accession>A0A9P0LF97</accession>
<feature type="region of interest" description="Disordered" evidence="1">
    <location>
        <begin position="58"/>
        <end position="88"/>
    </location>
</feature>
<dbReference type="OrthoDB" id="10068710at2759"/>
<comment type="caution">
    <text evidence="2">The sequence shown here is derived from an EMBL/GenBank/DDBJ whole genome shotgun (WGS) entry which is preliminary data.</text>
</comment>
<keyword evidence="3" id="KW-1185">Reference proteome</keyword>
<evidence type="ECO:0000313" key="2">
    <source>
        <dbReference type="EMBL" id="CAH1997205.1"/>
    </source>
</evidence>
<evidence type="ECO:0000256" key="1">
    <source>
        <dbReference type="SAM" id="MobiDB-lite"/>
    </source>
</evidence>
<gene>
    <name evidence="2" type="ORF">ACAOBT_LOCUS23601</name>
</gene>
<dbReference type="Proteomes" id="UP001152888">
    <property type="component" value="Unassembled WGS sequence"/>
</dbReference>
<dbReference type="EMBL" id="CAKOFQ010007280">
    <property type="protein sequence ID" value="CAH1997205.1"/>
    <property type="molecule type" value="Genomic_DNA"/>
</dbReference>
<name>A0A9P0LF97_ACAOB</name>
<proteinExistence type="predicted"/>
<feature type="compositionally biased region" description="Basic and acidic residues" evidence="1">
    <location>
        <begin position="58"/>
        <end position="71"/>
    </location>
</feature>
<protein>
    <submittedName>
        <fullName evidence="2">Uncharacterized protein</fullName>
    </submittedName>
</protein>